<gene>
    <name evidence="2" type="ORF">J2X16_000804</name>
</gene>
<name>A0ABU1Z4F1_9BURK</name>
<comment type="caution">
    <text evidence="2">The sequence shown here is derived from an EMBL/GenBank/DDBJ whole genome shotgun (WGS) entry which is preliminary data.</text>
</comment>
<protein>
    <submittedName>
        <fullName evidence="2">Uncharacterized protein</fullName>
    </submittedName>
</protein>
<accession>A0ABU1Z4F1</accession>
<organism evidence="2 3">
    <name type="scientific">Pelomonas aquatica</name>
    <dbReference type="NCBI Taxonomy" id="431058"/>
    <lineage>
        <taxon>Bacteria</taxon>
        <taxon>Pseudomonadati</taxon>
        <taxon>Pseudomonadota</taxon>
        <taxon>Betaproteobacteria</taxon>
        <taxon>Burkholderiales</taxon>
        <taxon>Sphaerotilaceae</taxon>
        <taxon>Roseateles</taxon>
    </lineage>
</organism>
<sequence>MLQFEPEARQTPCGGIAPGHMKSAVPGAKSAATEPCTDRLWGLPACITHTLRAHGTACRAALLKPQFARVKACKTRSPSGTPMLQ</sequence>
<feature type="region of interest" description="Disordered" evidence="1">
    <location>
        <begin position="1"/>
        <end position="29"/>
    </location>
</feature>
<proteinExistence type="predicted"/>
<keyword evidence="3" id="KW-1185">Reference proteome</keyword>
<evidence type="ECO:0000313" key="2">
    <source>
        <dbReference type="EMBL" id="MDR7295483.1"/>
    </source>
</evidence>
<evidence type="ECO:0000313" key="3">
    <source>
        <dbReference type="Proteomes" id="UP001180536"/>
    </source>
</evidence>
<dbReference type="RefSeq" id="WP_157275725.1">
    <property type="nucleotide sequence ID" value="NZ_JAVDXQ010000001.1"/>
</dbReference>
<reference evidence="2 3" key="1">
    <citation type="submission" date="2023-07" db="EMBL/GenBank/DDBJ databases">
        <title>Sorghum-associated microbial communities from plants grown in Nebraska, USA.</title>
        <authorList>
            <person name="Schachtman D."/>
        </authorList>
    </citation>
    <scope>NUCLEOTIDE SEQUENCE [LARGE SCALE GENOMIC DNA]</scope>
    <source>
        <strain evidence="2 3">BE310</strain>
    </source>
</reference>
<evidence type="ECO:0000256" key="1">
    <source>
        <dbReference type="SAM" id="MobiDB-lite"/>
    </source>
</evidence>
<dbReference type="EMBL" id="JAVDXQ010000001">
    <property type="protein sequence ID" value="MDR7295483.1"/>
    <property type="molecule type" value="Genomic_DNA"/>
</dbReference>
<dbReference type="Proteomes" id="UP001180536">
    <property type="component" value="Unassembled WGS sequence"/>
</dbReference>